<keyword evidence="10" id="KW-1185">Reference proteome</keyword>
<proteinExistence type="inferred from homology"/>
<organism evidence="9 10">
    <name type="scientific">Arthrobotrys conoides</name>
    <dbReference type="NCBI Taxonomy" id="74498"/>
    <lineage>
        <taxon>Eukaryota</taxon>
        <taxon>Fungi</taxon>
        <taxon>Dikarya</taxon>
        <taxon>Ascomycota</taxon>
        <taxon>Pezizomycotina</taxon>
        <taxon>Orbiliomycetes</taxon>
        <taxon>Orbiliales</taxon>
        <taxon>Orbiliaceae</taxon>
        <taxon>Arthrobotrys</taxon>
    </lineage>
</organism>
<comment type="similarity">
    <text evidence="2">Belongs to the peptidase M28 family. M28B subfamily.</text>
</comment>
<dbReference type="Pfam" id="PF04389">
    <property type="entry name" value="Peptidase_M28"/>
    <property type="match status" value="1"/>
</dbReference>
<dbReference type="GO" id="GO:0008235">
    <property type="term" value="F:metalloexopeptidase activity"/>
    <property type="evidence" value="ECO:0007669"/>
    <property type="project" value="InterPro"/>
</dbReference>
<dbReference type="SUPFAM" id="SSF53187">
    <property type="entry name" value="Zn-dependent exopeptidases"/>
    <property type="match status" value="1"/>
</dbReference>
<dbReference type="EMBL" id="JAVHJM010000004">
    <property type="protein sequence ID" value="KAK6515113.1"/>
    <property type="molecule type" value="Genomic_DNA"/>
</dbReference>
<dbReference type="InterPro" id="IPR045175">
    <property type="entry name" value="M28_fam"/>
</dbReference>
<dbReference type="GO" id="GO:0046872">
    <property type="term" value="F:metal ion binding"/>
    <property type="evidence" value="ECO:0007669"/>
    <property type="project" value="UniProtKB-KW"/>
</dbReference>
<dbReference type="GO" id="GO:0006508">
    <property type="term" value="P:proteolysis"/>
    <property type="evidence" value="ECO:0007669"/>
    <property type="project" value="UniProtKB-KW"/>
</dbReference>
<evidence type="ECO:0000256" key="2">
    <source>
        <dbReference type="ARBA" id="ARBA00005634"/>
    </source>
</evidence>
<evidence type="ECO:0000256" key="1">
    <source>
        <dbReference type="ARBA" id="ARBA00001947"/>
    </source>
</evidence>
<dbReference type="PANTHER" id="PTHR12147:SF26">
    <property type="entry name" value="PEPTIDASE M28 DOMAIN-CONTAINING PROTEIN"/>
    <property type="match status" value="1"/>
</dbReference>
<dbReference type="PANTHER" id="PTHR12147">
    <property type="entry name" value="METALLOPEPTIDASE M28 FAMILY MEMBER"/>
    <property type="match status" value="1"/>
</dbReference>
<keyword evidence="4 7" id="KW-0479">Metal-binding</keyword>
<comment type="caution">
    <text evidence="9">The sequence shown here is derived from an EMBL/GenBank/DDBJ whole genome shotgun (WGS) entry which is preliminary data.</text>
</comment>
<dbReference type="Proteomes" id="UP001307849">
    <property type="component" value="Unassembled WGS sequence"/>
</dbReference>
<evidence type="ECO:0000256" key="7">
    <source>
        <dbReference type="RuleBase" id="RU361240"/>
    </source>
</evidence>
<evidence type="ECO:0000256" key="3">
    <source>
        <dbReference type="ARBA" id="ARBA00022670"/>
    </source>
</evidence>
<comment type="cofactor">
    <cofactor evidence="1">
        <name>Zn(2+)</name>
        <dbReference type="ChEBI" id="CHEBI:29105"/>
    </cofactor>
</comment>
<evidence type="ECO:0000256" key="5">
    <source>
        <dbReference type="ARBA" id="ARBA00022801"/>
    </source>
</evidence>
<dbReference type="Gene3D" id="3.40.630.10">
    <property type="entry name" value="Zn peptidases"/>
    <property type="match status" value="1"/>
</dbReference>
<protein>
    <recommendedName>
        <fullName evidence="7">Peptide hydrolase</fullName>
        <ecNumber evidence="7">3.4.-.-</ecNumber>
    </recommendedName>
</protein>
<evidence type="ECO:0000256" key="4">
    <source>
        <dbReference type="ARBA" id="ARBA00022723"/>
    </source>
</evidence>
<keyword evidence="3 7" id="KW-0645">Protease</keyword>
<dbReference type="Gene3D" id="3.50.30.30">
    <property type="match status" value="1"/>
</dbReference>
<evidence type="ECO:0000313" key="9">
    <source>
        <dbReference type="EMBL" id="KAK6515113.1"/>
    </source>
</evidence>
<dbReference type="InterPro" id="IPR007484">
    <property type="entry name" value="Peptidase_M28"/>
</dbReference>
<keyword evidence="5 7" id="KW-0378">Hydrolase</keyword>
<evidence type="ECO:0000313" key="10">
    <source>
        <dbReference type="Proteomes" id="UP001307849"/>
    </source>
</evidence>
<keyword evidence="6 7" id="KW-0862">Zinc</keyword>
<name>A0AAN8RSU6_9PEZI</name>
<evidence type="ECO:0000259" key="8">
    <source>
        <dbReference type="Pfam" id="PF04389"/>
    </source>
</evidence>
<accession>A0AAN8RSU6</accession>
<gene>
    <name evidence="9" type="ORF">TWF506_007459</name>
</gene>
<dbReference type="AlphaFoldDB" id="A0AAN8RSU6"/>
<evidence type="ECO:0000256" key="6">
    <source>
        <dbReference type="ARBA" id="ARBA00022833"/>
    </source>
</evidence>
<dbReference type="EC" id="3.4.-.-" evidence="7"/>
<sequence length="480" mass="53095">MKVSYSTAVLLYAAVANAHPSSFTSEKFQSLISQKSLLSDLKAFDQIASNNNGNRAFGEPGYVASVNHVKSRLEKSSRFKSWTQNFETDSSNIDLLSITVNGKSYNVKMPLGWAGGEARDLDITAPLAVLDWGSPGTCEHPYYNNNTDTTGKIVLMRRVNCHNPGKHSPHVDMSSSSLGYIFYEDNYEPLGVSKRSIFNNNKMMKREQYPFSFIQMSRADGLELTSRLHAGEELIARFQFKTSPLKIESQNVIAETKAGDPNKVILLGAHLDSGANSPGINDNASGAALLLALFDAINQGKFRPKNKIRFAWWAGGQGYLNFGSSHYVLNLSKKESDSILLYLNFDMVSRGRFGVYDGDGSRYGYYGYPGSEIIEKLFEDYFTSMGLPVRPVHWHGDSDYYSFMSPEYVIKPVGGLHGGDALLDDACWQQTCDNLANANVTHLEINTKAAAHALYVLSQTYKEIIPAVPYNQTAASMAGY</sequence>
<reference evidence="9 10" key="1">
    <citation type="submission" date="2019-10" db="EMBL/GenBank/DDBJ databases">
        <authorList>
            <person name="Palmer J.M."/>
        </authorList>
    </citation>
    <scope>NUCLEOTIDE SEQUENCE [LARGE SCALE GENOMIC DNA]</scope>
    <source>
        <strain evidence="9 10">TWF506</strain>
    </source>
</reference>
<feature type="domain" description="Peptidase M28" evidence="8">
    <location>
        <begin position="251"/>
        <end position="452"/>
    </location>
</feature>